<sequence length="85" mass="9520">MIGEACNNVTKNHPDFAGQHAAVPWGFAYEMRNALAHGYFNVDLAIVWQTIQNDLPALKAQVVLLDWSYACRIPLLIVPVFLPLQ</sequence>
<evidence type="ECO:0000256" key="1">
    <source>
        <dbReference type="ARBA" id="ARBA00022553"/>
    </source>
</evidence>
<dbReference type="GO" id="GO:0004540">
    <property type="term" value="F:RNA nuclease activity"/>
    <property type="evidence" value="ECO:0007669"/>
    <property type="project" value="InterPro"/>
</dbReference>
<dbReference type="AlphaFoldDB" id="A0A1Q8YBD4"/>
<dbReference type="GO" id="GO:0110001">
    <property type="term" value="C:toxin-antitoxin complex"/>
    <property type="evidence" value="ECO:0007669"/>
    <property type="project" value="InterPro"/>
</dbReference>
<dbReference type="RefSeq" id="WP_241839259.1">
    <property type="nucleotide sequence ID" value="NZ_MSYM01000018.1"/>
</dbReference>
<dbReference type="Pfam" id="PF01934">
    <property type="entry name" value="HepT-like"/>
    <property type="match status" value="1"/>
</dbReference>
<keyword evidence="1" id="KW-0597">Phosphoprotein</keyword>
<protein>
    <recommendedName>
        <fullName evidence="8">DUF86 domain-containing protein</fullName>
    </recommendedName>
</protein>
<evidence type="ECO:0000256" key="5">
    <source>
        <dbReference type="ARBA" id="ARBA00022801"/>
    </source>
</evidence>
<organism evidence="6 7">
    <name type="scientific">Rhodoferax antarcticus ANT.BR</name>
    <dbReference type="NCBI Taxonomy" id="1111071"/>
    <lineage>
        <taxon>Bacteria</taxon>
        <taxon>Pseudomonadati</taxon>
        <taxon>Pseudomonadota</taxon>
        <taxon>Betaproteobacteria</taxon>
        <taxon>Burkholderiales</taxon>
        <taxon>Comamonadaceae</taxon>
        <taxon>Rhodoferax</taxon>
    </lineage>
</organism>
<name>A0A1Q8YBD4_9BURK</name>
<evidence type="ECO:0000256" key="4">
    <source>
        <dbReference type="ARBA" id="ARBA00022741"/>
    </source>
</evidence>
<dbReference type="EMBL" id="MSYM01000018">
    <property type="protein sequence ID" value="OLP05110.1"/>
    <property type="molecule type" value="Genomic_DNA"/>
</dbReference>
<proteinExistence type="predicted"/>
<dbReference type="PANTHER" id="PTHR34139:SF1">
    <property type="entry name" value="RNASE MJ1380-RELATED"/>
    <property type="match status" value="1"/>
</dbReference>
<keyword evidence="4" id="KW-0547">Nucleotide-binding</keyword>
<evidence type="ECO:0000313" key="7">
    <source>
        <dbReference type="Proteomes" id="UP000185911"/>
    </source>
</evidence>
<evidence type="ECO:0000256" key="3">
    <source>
        <dbReference type="ARBA" id="ARBA00022722"/>
    </source>
</evidence>
<dbReference type="GO" id="GO:0000166">
    <property type="term" value="F:nucleotide binding"/>
    <property type="evidence" value="ECO:0007669"/>
    <property type="project" value="UniProtKB-KW"/>
</dbReference>
<dbReference type="InterPro" id="IPR051813">
    <property type="entry name" value="HepT_RNase_toxin"/>
</dbReference>
<dbReference type="GO" id="GO:0016787">
    <property type="term" value="F:hydrolase activity"/>
    <property type="evidence" value="ECO:0007669"/>
    <property type="project" value="UniProtKB-KW"/>
</dbReference>
<dbReference type="InterPro" id="IPR008201">
    <property type="entry name" value="HepT-like"/>
</dbReference>
<evidence type="ECO:0008006" key="8">
    <source>
        <dbReference type="Google" id="ProtNLM"/>
    </source>
</evidence>
<accession>A0A1Q8YBD4</accession>
<keyword evidence="3" id="KW-0540">Nuclease</keyword>
<evidence type="ECO:0000256" key="2">
    <source>
        <dbReference type="ARBA" id="ARBA00022649"/>
    </source>
</evidence>
<reference evidence="6 7" key="1">
    <citation type="submission" date="2017-01" db="EMBL/GenBank/DDBJ databases">
        <title>Genome sequence of Rhodoferax antarcticus ANT.BR, a psychrophilic purple nonsulfur bacterium from an Antarctic microbial mat.</title>
        <authorList>
            <person name="Baker J."/>
            <person name="Riester C."/>
            <person name="Skinner B."/>
            <person name="Newell A."/>
            <person name="Swingley W."/>
            <person name="Madigan M."/>
            <person name="Jung D."/>
            <person name="Asao M."/>
            <person name="Chen M."/>
            <person name="Loughlin P."/>
            <person name="Pan H."/>
            <person name="Lin S."/>
            <person name="Li N."/>
            <person name="Shaw J."/>
            <person name="Prado M."/>
            <person name="Sherman C."/>
            <person name="Li X."/>
            <person name="Tang J."/>
            <person name="Blankenship R."/>
            <person name="Zhao T."/>
            <person name="Touchman J."/>
            <person name="Sattley M."/>
        </authorList>
    </citation>
    <scope>NUCLEOTIDE SEQUENCE [LARGE SCALE GENOMIC DNA]</scope>
    <source>
        <strain evidence="6 7">ANT.BR</strain>
    </source>
</reference>
<dbReference type="PANTHER" id="PTHR34139">
    <property type="entry name" value="UPF0331 PROTEIN MJ0127"/>
    <property type="match status" value="1"/>
</dbReference>
<keyword evidence="5" id="KW-0378">Hydrolase</keyword>
<keyword evidence="2" id="KW-1277">Toxin-antitoxin system</keyword>
<dbReference type="Proteomes" id="UP000185911">
    <property type="component" value="Unassembled WGS sequence"/>
</dbReference>
<comment type="caution">
    <text evidence="6">The sequence shown here is derived from an EMBL/GenBank/DDBJ whole genome shotgun (WGS) entry which is preliminary data.</text>
</comment>
<gene>
    <name evidence="6" type="ORF">BLL52_3930</name>
</gene>
<keyword evidence="7" id="KW-1185">Reference proteome</keyword>
<evidence type="ECO:0000313" key="6">
    <source>
        <dbReference type="EMBL" id="OLP05110.1"/>
    </source>
</evidence>